<gene>
    <name evidence="4" type="ORF">A0H76_103</name>
</gene>
<feature type="region of interest" description="Disordered" evidence="2">
    <location>
        <begin position="108"/>
        <end position="276"/>
    </location>
</feature>
<keyword evidence="1" id="KW-0862">Zinc</keyword>
<dbReference type="InterPro" id="IPR000571">
    <property type="entry name" value="Znf_CCCH"/>
</dbReference>
<feature type="compositionally biased region" description="Polar residues" evidence="2">
    <location>
        <begin position="227"/>
        <end position="243"/>
    </location>
</feature>
<evidence type="ECO:0000259" key="3">
    <source>
        <dbReference type="PROSITE" id="PS50103"/>
    </source>
</evidence>
<evidence type="ECO:0000313" key="5">
    <source>
        <dbReference type="Proteomes" id="UP000192501"/>
    </source>
</evidence>
<organism evidence="4 5">
    <name type="scientific">Hepatospora eriocheir</name>
    <dbReference type="NCBI Taxonomy" id="1081669"/>
    <lineage>
        <taxon>Eukaryota</taxon>
        <taxon>Fungi</taxon>
        <taxon>Fungi incertae sedis</taxon>
        <taxon>Microsporidia</taxon>
        <taxon>Hepatosporidae</taxon>
        <taxon>Hepatospora</taxon>
    </lineage>
</organism>
<evidence type="ECO:0000256" key="1">
    <source>
        <dbReference type="PROSITE-ProRule" id="PRU00723"/>
    </source>
</evidence>
<name>A0A1X0QJ81_9MICR</name>
<dbReference type="AlphaFoldDB" id="A0A1X0QJ81"/>
<feature type="compositionally biased region" description="Low complexity" evidence="2">
    <location>
        <begin position="159"/>
        <end position="218"/>
    </location>
</feature>
<evidence type="ECO:0000256" key="2">
    <source>
        <dbReference type="SAM" id="MobiDB-lite"/>
    </source>
</evidence>
<dbReference type="PROSITE" id="PS50103">
    <property type="entry name" value="ZF_C3H1"/>
    <property type="match status" value="1"/>
</dbReference>
<dbReference type="VEuPathDB" id="MicrosporidiaDB:HERIO_1605"/>
<accession>A0A1X0QJ81</accession>
<feature type="compositionally biased region" description="Polar residues" evidence="2">
    <location>
        <begin position="128"/>
        <end position="158"/>
    </location>
</feature>
<feature type="domain" description="C3H1-type" evidence="3">
    <location>
        <begin position="1"/>
        <end position="27"/>
    </location>
</feature>
<protein>
    <recommendedName>
        <fullName evidence="3">C3H1-type domain-containing protein</fullName>
    </recommendedName>
</protein>
<proteinExistence type="predicted"/>
<dbReference type="SMART" id="SM00356">
    <property type="entry name" value="ZnF_C3H1"/>
    <property type="match status" value="1"/>
</dbReference>
<comment type="caution">
    <text evidence="4">The sequence shown here is derived from an EMBL/GenBank/DDBJ whole genome shotgun (WGS) entry which is preliminary data.</text>
</comment>
<keyword evidence="1" id="KW-0863">Zinc-finger</keyword>
<feature type="zinc finger region" description="C3H1-type" evidence="1">
    <location>
        <begin position="1"/>
        <end position="27"/>
    </location>
</feature>
<dbReference type="Gene3D" id="3.30.1370.210">
    <property type="match status" value="1"/>
</dbReference>
<dbReference type="GO" id="GO:0008270">
    <property type="term" value="F:zinc ion binding"/>
    <property type="evidence" value="ECO:0007669"/>
    <property type="project" value="UniProtKB-KW"/>
</dbReference>
<evidence type="ECO:0000313" key="4">
    <source>
        <dbReference type="EMBL" id="ORD99828.1"/>
    </source>
</evidence>
<dbReference type="Proteomes" id="UP000192501">
    <property type="component" value="Unassembled WGS sequence"/>
</dbReference>
<sequence>MIDKQVCNQFMAGRCNNPNCSYAHPPDIPYYVYSSNSIDIHPDELRLAIMGDELMAKEADNIWINNYVEYHKAYSRKLKGYRINYNDICKPFNSDRVYDEVEKKLGYDRQQDYQNRNYQYNRNYNDQSRGYQNKTYNDQNRGYQNRNYDYQNRGYQNRNYDYQNRGYQGGNYQNRNYNDQNKNYNQNYRGGFNQYNRNYNNRDNYNNQSNRNGGYNRGFIYSGSGGNNFNQPNDNPQGGSNNKLLDFNDDRDLKSKEIKDEETNSSEYKEYNVPYK</sequence>
<keyword evidence="1" id="KW-0479">Metal-binding</keyword>
<reference evidence="4 5" key="1">
    <citation type="journal article" date="2017" name="Environ. Microbiol.">
        <title>Decay of the glycolytic pathway and adaptation to intranuclear parasitism within Enterocytozoonidae microsporidia.</title>
        <authorList>
            <person name="Wiredu Boakye D."/>
            <person name="Jaroenlak P."/>
            <person name="Prachumwat A."/>
            <person name="Williams T.A."/>
            <person name="Bateman K.S."/>
            <person name="Itsathitphaisarn O."/>
            <person name="Sritunyalucksana K."/>
            <person name="Paszkiewicz K.H."/>
            <person name="Moore K.A."/>
            <person name="Stentiford G.D."/>
            <person name="Williams B.A."/>
        </authorList>
    </citation>
    <scope>NUCLEOTIDE SEQUENCE [LARGE SCALE GENOMIC DNA]</scope>
    <source>
        <strain evidence="5">canceri</strain>
    </source>
</reference>
<dbReference type="VEuPathDB" id="MicrosporidiaDB:A0H76_103"/>
<feature type="compositionally biased region" description="Low complexity" evidence="2">
    <location>
        <begin position="112"/>
        <end position="127"/>
    </location>
</feature>
<feature type="compositionally biased region" description="Basic and acidic residues" evidence="2">
    <location>
        <begin position="246"/>
        <end position="270"/>
    </location>
</feature>
<dbReference type="EMBL" id="LTAI01000106">
    <property type="protein sequence ID" value="ORD99828.1"/>
    <property type="molecule type" value="Genomic_DNA"/>
</dbReference>